<comment type="caution">
    <text evidence="7">The sequence shown here is derived from an EMBL/GenBank/DDBJ whole genome shotgun (WGS) entry which is preliminary data.</text>
</comment>
<dbReference type="Pfam" id="PF01545">
    <property type="entry name" value="Cation_efflux"/>
    <property type="match status" value="1"/>
</dbReference>
<evidence type="ECO:0000259" key="6">
    <source>
        <dbReference type="Pfam" id="PF01545"/>
    </source>
</evidence>
<protein>
    <submittedName>
        <fullName evidence="7">Cation diffusion facilitator family transporter</fullName>
    </submittedName>
</protein>
<evidence type="ECO:0000256" key="3">
    <source>
        <dbReference type="ARBA" id="ARBA00022989"/>
    </source>
</evidence>
<accession>A0ABP8H3E7</accession>
<dbReference type="InterPro" id="IPR027469">
    <property type="entry name" value="Cation_efflux_TMD_sf"/>
</dbReference>
<dbReference type="RefSeq" id="WP_345536194.1">
    <property type="nucleotide sequence ID" value="NZ_BAABGJ010000008.1"/>
</dbReference>
<evidence type="ECO:0000256" key="2">
    <source>
        <dbReference type="ARBA" id="ARBA00022692"/>
    </source>
</evidence>
<evidence type="ECO:0000313" key="7">
    <source>
        <dbReference type="EMBL" id="GAA4333820.1"/>
    </source>
</evidence>
<name>A0ABP8H3E7_9BURK</name>
<evidence type="ECO:0000313" key="8">
    <source>
        <dbReference type="Proteomes" id="UP001500975"/>
    </source>
</evidence>
<dbReference type="InterPro" id="IPR058533">
    <property type="entry name" value="Cation_efflux_TM"/>
</dbReference>
<dbReference type="SUPFAM" id="SSF161111">
    <property type="entry name" value="Cation efflux protein transmembrane domain-like"/>
    <property type="match status" value="1"/>
</dbReference>
<gene>
    <name evidence="7" type="ORF">GCM10023165_09200</name>
</gene>
<proteinExistence type="predicted"/>
<organism evidence="7 8">
    <name type="scientific">Variovorax defluvii</name>
    <dbReference type="NCBI Taxonomy" id="913761"/>
    <lineage>
        <taxon>Bacteria</taxon>
        <taxon>Pseudomonadati</taxon>
        <taxon>Pseudomonadota</taxon>
        <taxon>Betaproteobacteria</taxon>
        <taxon>Burkholderiales</taxon>
        <taxon>Comamonadaceae</taxon>
        <taxon>Variovorax</taxon>
    </lineage>
</organism>
<feature type="transmembrane region" description="Helical" evidence="5">
    <location>
        <begin position="159"/>
        <end position="176"/>
    </location>
</feature>
<evidence type="ECO:0000256" key="4">
    <source>
        <dbReference type="ARBA" id="ARBA00023136"/>
    </source>
</evidence>
<reference evidence="8" key="1">
    <citation type="journal article" date="2019" name="Int. J. Syst. Evol. Microbiol.">
        <title>The Global Catalogue of Microorganisms (GCM) 10K type strain sequencing project: providing services to taxonomists for standard genome sequencing and annotation.</title>
        <authorList>
            <consortium name="The Broad Institute Genomics Platform"/>
            <consortium name="The Broad Institute Genome Sequencing Center for Infectious Disease"/>
            <person name="Wu L."/>
            <person name="Ma J."/>
        </authorList>
    </citation>
    <scope>NUCLEOTIDE SEQUENCE [LARGE SCALE GENOMIC DNA]</scope>
    <source>
        <strain evidence="8">JCM 17804</strain>
    </source>
</reference>
<feature type="domain" description="Cation efflux protein transmembrane" evidence="6">
    <location>
        <begin position="29"/>
        <end position="202"/>
    </location>
</feature>
<keyword evidence="3 5" id="KW-1133">Transmembrane helix</keyword>
<dbReference type="Gene3D" id="1.20.1510.10">
    <property type="entry name" value="Cation efflux protein transmembrane domain"/>
    <property type="match status" value="1"/>
</dbReference>
<feature type="transmembrane region" description="Helical" evidence="5">
    <location>
        <begin position="182"/>
        <end position="200"/>
    </location>
</feature>
<dbReference type="EMBL" id="BAABGJ010000008">
    <property type="protein sequence ID" value="GAA4333820.1"/>
    <property type="molecule type" value="Genomic_DNA"/>
</dbReference>
<evidence type="ECO:0000256" key="1">
    <source>
        <dbReference type="ARBA" id="ARBA00004141"/>
    </source>
</evidence>
<evidence type="ECO:0000256" key="5">
    <source>
        <dbReference type="SAM" id="Phobius"/>
    </source>
</evidence>
<keyword evidence="8" id="KW-1185">Reference proteome</keyword>
<dbReference type="Proteomes" id="UP001500975">
    <property type="component" value="Unassembled WGS sequence"/>
</dbReference>
<feature type="transmembrane region" description="Helical" evidence="5">
    <location>
        <begin position="66"/>
        <end position="84"/>
    </location>
</feature>
<keyword evidence="4 5" id="KW-0472">Membrane</keyword>
<sequence>MSANCCDHDHGPTHEHLSASDTPRYRRVLWVALALNAAMFAVEIGAGFRSGSVSLLADAIDFFGDAANYGVTLAVLSMGLAWRARAALLKGLSMLGFGVFVAGKTLWSAAQGVPPEALTMGLIGALALGVNVGVAVMLYAFREGDANMRSVWLCSRNDAIGNVAVMLAALGVFGTGTAWPDLAVAAVMAALAVSGGWSVLRLARGELGRAADGHAHRA</sequence>
<feature type="transmembrane region" description="Helical" evidence="5">
    <location>
        <begin position="117"/>
        <end position="139"/>
    </location>
</feature>
<feature type="transmembrane region" description="Helical" evidence="5">
    <location>
        <begin position="91"/>
        <end position="111"/>
    </location>
</feature>
<comment type="subcellular location">
    <subcellularLocation>
        <location evidence="1">Membrane</location>
        <topology evidence="1">Multi-pass membrane protein</topology>
    </subcellularLocation>
</comment>
<keyword evidence="2 5" id="KW-0812">Transmembrane</keyword>
<feature type="transmembrane region" description="Helical" evidence="5">
    <location>
        <begin position="28"/>
        <end position="46"/>
    </location>
</feature>